<keyword evidence="4" id="KW-1185">Reference proteome</keyword>
<comment type="caution">
    <text evidence="3">The sequence shown here is derived from an EMBL/GenBank/DDBJ whole genome shotgun (WGS) entry which is preliminary data.</text>
</comment>
<organism evidence="3 4">
    <name type="scientific">Thalassococcus lentus</name>
    <dbReference type="NCBI Taxonomy" id="1210524"/>
    <lineage>
        <taxon>Bacteria</taxon>
        <taxon>Pseudomonadati</taxon>
        <taxon>Pseudomonadota</taxon>
        <taxon>Alphaproteobacteria</taxon>
        <taxon>Rhodobacterales</taxon>
        <taxon>Roseobacteraceae</taxon>
        <taxon>Thalassococcus</taxon>
    </lineage>
</organism>
<name>A0ABT4XP61_9RHOB</name>
<evidence type="ECO:0000256" key="1">
    <source>
        <dbReference type="SAM" id="SignalP"/>
    </source>
</evidence>
<dbReference type="InterPro" id="IPR024331">
    <property type="entry name" value="DUF3859"/>
</dbReference>
<accession>A0ABT4XP61</accession>
<keyword evidence="1" id="KW-0732">Signal</keyword>
<proteinExistence type="predicted"/>
<dbReference type="EMBL" id="JAQIOY010000001">
    <property type="protein sequence ID" value="MDA7423732.1"/>
    <property type="molecule type" value="Genomic_DNA"/>
</dbReference>
<feature type="signal peptide" evidence="1">
    <location>
        <begin position="1"/>
        <end position="18"/>
    </location>
</feature>
<dbReference type="Pfam" id="PF12975">
    <property type="entry name" value="DUF3859"/>
    <property type="match status" value="1"/>
</dbReference>
<dbReference type="Proteomes" id="UP001210720">
    <property type="component" value="Unassembled WGS sequence"/>
</dbReference>
<dbReference type="Gene3D" id="2.60.40.2390">
    <property type="match status" value="1"/>
</dbReference>
<feature type="domain" description="DUF3859" evidence="2">
    <location>
        <begin position="50"/>
        <end position="154"/>
    </location>
</feature>
<evidence type="ECO:0000313" key="4">
    <source>
        <dbReference type="Proteomes" id="UP001210720"/>
    </source>
</evidence>
<evidence type="ECO:0000259" key="2">
    <source>
        <dbReference type="Pfam" id="PF12975"/>
    </source>
</evidence>
<feature type="chain" id="PRO_5046507768" evidence="1">
    <location>
        <begin position="19"/>
        <end position="174"/>
    </location>
</feature>
<sequence length="174" mass="18568">MNKIIVLSMLVWSASVDALGPSPVVLLDHGVVCDVLITGQQDAPLTESGQLNLVDQDRTIDVTTATVPARLGLSFGIRVTLETGTALADARVVVHHPPLGAARVTTQSWPIWLNAGDVSLNLFTFEHAYELVEGRWMFQIIGAQGIALSQEFDVVDKYAAAAVQDACFPAAVTS</sequence>
<reference evidence="3 4" key="1">
    <citation type="submission" date="2023-01" db="EMBL/GenBank/DDBJ databases">
        <title>Thalassococcus onchidii sp. nov., isolated from a marine invertebrate from the South China Sea.</title>
        <authorList>
            <person name="Xu S."/>
            <person name="Liu Z."/>
            <person name="Xu Y."/>
        </authorList>
    </citation>
    <scope>NUCLEOTIDE SEQUENCE [LARGE SCALE GENOMIC DNA]</scope>
    <source>
        <strain evidence="3 4">KCTC 32084</strain>
    </source>
</reference>
<dbReference type="RefSeq" id="WP_271431070.1">
    <property type="nucleotide sequence ID" value="NZ_JAQIOY010000001.1"/>
</dbReference>
<protein>
    <submittedName>
        <fullName evidence="3">DUF3859 domain-containing protein</fullName>
    </submittedName>
</protein>
<evidence type="ECO:0000313" key="3">
    <source>
        <dbReference type="EMBL" id="MDA7423732.1"/>
    </source>
</evidence>
<gene>
    <name evidence="3" type="ORF">PFY00_03260</name>
</gene>